<name>A0A7J6NM07_PEROL</name>
<accession>A0A7J6NM07</accession>
<feature type="region of interest" description="Disordered" evidence="1">
    <location>
        <begin position="636"/>
        <end position="656"/>
    </location>
</feature>
<dbReference type="Gene3D" id="3.40.395.10">
    <property type="entry name" value="Adenoviral Proteinase, Chain A"/>
    <property type="match status" value="1"/>
</dbReference>
<dbReference type="Proteomes" id="UP000541610">
    <property type="component" value="Unassembled WGS sequence"/>
</dbReference>
<sequence>MSFYHSASPCITLLLLLLLLLKLIGYLLLNTTPRHQFCLQQSIRMQLMDREKLYILPNFGGGIYLAYGGFVFKEDTPGRAPPGTTYWACSRVQRATRTKPAVYCPARLTVYGDISGDENQLLLLKAPKPHVCGEENAEGHRLRMQMDSLVCSGALGPRGTAADVYDEFTVQAPQEVLNQLPSRETCLEHIRRTMQRNDPRPPVPRCRYGFDIPPKYTRAAFTSESGGAVVEEQILQFDSGRNDTNRYLIFASRSHIEMIARGQDGGLPLSVDGTFAACWPLWGQQYGVLVKHKDCFVMSPCAFILMPSRKKSVYDLVFNDLQQLFTGIKITSCIADFEEHADLVAEVKISLCFFHFSKNVLLRFKRLRMFHSAHKHLRDRRARCFYNILALAFLPTHLVPAGLLVGCKELDTADYDFVVSYLSQYYTRPNAVLPVEEWNMRDRVLSGLCRSTNSQEAFHRVWGKEVGVNPNIWQWIENTARFIAKERVKVGNLDRGDRPRRKNYYEVTDASLHALVNLPVDEASLESWFQSARTHLRRLTPPGGDEVRPEIDPFPYPWEEATPQTATTGPCRFGTQNTWQSSANDGGSYARPAGLASNTSQPVGSSSSACTPIPGASSSRSHPYSLSAAGVFPPSCQQSVLPNDPSVSPSIPGAPTHLARQNVWQSIPTGNGNGRRTVTLEDLADLGREGTSLSDSVVDFWMSLLVARKKLSPPPRPLAGMFLHQDTPSSLPSLSQAAVTSTTLFMQPLFDSAENHFACTVVKRGRIYYCDSSCMSSQPSNGMMELLRRIYGAEAEVTVLPTQQQTPMSALCGAFTLAFCTEFLLGGVQPGKVNLRESDMRNHIIACVEERRAKQFPRMLPGDEPPIFSRRKKIKL</sequence>
<keyword evidence="2" id="KW-1133">Transmembrane helix</keyword>
<feature type="transmembrane region" description="Helical" evidence="2">
    <location>
        <begin position="53"/>
        <end position="72"/>
    </location>
</feature>
<evidence type="ECO:0000313" key="4">
    <source>
        <dbReference type="Proteomes" id="UP000541610"/>
    </source>
</evidence>
<keyword evidence="2" id="KW-0812">Transmembrane</keyword>
<dbReference type="EMBL" id="JABANP010000286">
    <property type="protein sequence ID" value="KAF4684922.1"/>
    <property type="molecule type" value="Genomic_DNA"/>
</dbReference>
<reference evidence="3 4" key="1">
    <citation type="submission" date="2020-04" db="EMBL/GenBank/DDBJ databases">
        <title>Perkinsus olseni comparative genomics.</title>
        <authorList>
            <person name="Bogema D.R."/>
        </authorList>
    </citation>
    <scope>NUCLEOTIDE SEQUENCE [LARGE SCALE GENOMIC DNA]</scope>
    <source>
        <strain evidence="3">00978-12</strain>
    </source>
</reference>
<evidence type="ECO:0008006" key="5">
    <source>
        <dbReference type="Google" id="ProtNLM"/>
    </source>
</evidence>
<organism evidence="3 4">
    <name type="scientific">Perkinsus olseni</name>
    <name type="common">Perkinsus atlanticus</name>
    <dbReference type="NCBI Taxonomy" id="32597"/>
    <lineage>
        <taxon>Eukaryota</taxon>
        <taxon>Sar</taxon>
        <taxon>Alveolata</taxon>
        <taxon>Perkinsozoa</taxon>
        <taxon>Perkinsea</taxon>
        <taxon>Perkinsida</taxon>
        <taxon>Perkinsidae</taxon>
        <taxon>Perkinsus</taxon>
    </lineage>
</organism>
<feature type="compositionally biased region" description="Polar residues" evidence="1">
    <location>
        <begin position="572"/>
        <end position="585"/>
    </location>
</feature>
<proteinExistence type="predicted"/>
<feature type="compositionally biased region" description="Polar residues" evidence="1">
    <location>
        <begin position="636"/>
        <end position="649"/>
    </location>
</feature>
<dbReference type="InterPro" id="IPR038765">
    <property type="entry name" value="Papain-like_cys_pep_sf"/>
</dbReference>
<gene>
    <name evidence="3" type="ORF">FOZ60_007103</name>
</gene>
<dbReference type="SUPFAM" id="SSF54001">
    <property type="entry name" value="Cysteine proteinases"/>
    <property type="match status" value="1"/>
</dbReference>
<protein>
    <recommendedName>
        <fullName evidence="5">MULE transposase domain-containing protein</fullName>
    </recommendedName>
</protein>
<evidence type="ECO:0000313" key="3">
    <source>
        <dbReference type="EMBL" id="KAF4684922.1"/>
    </source>
</evidence>
<feature type="region of interest" description="Disordered" evidence="1">
    <location>
        <begin position="572"/>
        <end position="624"/>
    </location>
</feature>
<feature type="compositionally biased region" description="Polar residues" evidence="1">
    <location>
        <begin position="596"/>
        <end position="624"/>
    </location>
</feature>
<evidence type="ECO:0000256" key="1">
    <source>
        <dbReference type="SAM" id="MobiDB-lite"/>
    </source>
</evidence>
<evidence type="ECO:0000256" key="2">
    <source>
        <dbReference type="SAM" id="Phobius"/>
    </source>
</evidence>
<dbReference type="AlphaFoldDB" id="A0A7J6NM07"/>
<dbReference type="OrthoDB" id="93990at2759"/>
<comment type="caution">
    <text evidence="3">The sequence shown here is derived from an EMBL/GenBank/DDBJ whole genome shotgun (WGS) entry which is preliminary data.</text>
</comment>
<keyword evidence="2" id="KW-0472">Membrane</keyword>